<comment type="caution">
    <text evidence="1">The sequence shown here is derived from an EMBL/GenBank/DDBJ whole genome shotgun (WGS) entry which is preliminary data.</text>
</comment>
<dbReference type="AlphaFoldDB" id="A0A2A2GF93"/>
<evidence type="ECO:0008006" key="3">
    <source>
        <dbReference type="Google" id="ProtNLM"/>
    </source>
</evidence>
<dbReference type="Pfam" id="PF11236">
    <property type="entry name" value="DUF3037"/>
    <property type="match status" value="1"/>
</dbReference>
<evidence type="ECO:0000313" key="1">
    <source>
        <dbReference type="EMBL" id="PAU95442.1"/>
    </source>
</evidence>
<gene>
    <name evidence="1" type="ORF">CK240_16485</name>
</gene>
<keyword evidence="2" id="KW-1185">Reference proteome</keyword>
<reference evidence="1 2" key="1">
    <citation type="submission" date="2017-09" db="EMBL/GenBank/DDBJ databases">
        <title>Paracoccus alkalisoli sp. nov., isolated from saline alkaline soil.</title>
        <authorList>
            <person name="Dong X."/>
            <person name="Zhang G."/>
        </authorList>
    </citation>
    <scope>NUCLEOTIDE SEQUENCE [LARGE SCALE GENOMIC DNA]</scope>
    <source>
        <strain evidence="1 2">WN007</strain>
    </source>
</reference>
<dbReference type="EMBL" id="NSJZ01000032">
    <property type="protein sequence ID" value="PAU95442.1"/>
    <property type="molecule type" value="Genomic_DNA"/>
</dbReference>
<dbReference type="Proteomes" id="UP000218023">
    <property type="component" value="Unassembled WGS sequence"/>
</dbReference>
<accession>A0A2A2GF93</accession>
<sequence>MHRGTWEDTGMTAKEPYSYVVLRYIHDVLTGEFVNVGLVMVVPGRPLILTKSRKTFGRIKNVFPDLDSESYKRAIEAIDRGMKSVQRSLKSEGLFKGERTAGDYARIALPLDDSSLQWSPVGAGLTADPQKTFDQLYLRFVSRYDRPSERRRSDDDVWRPVEAKLKEHGVNVELEPKRIQGNTDAVEFRHAWKNGRWHVYEPLSFDLSDADNIKDKARRWLGHLSAVKIGTTEDVQVHFIVGRPQNTSLEPAYRNAVEILRQVPFDNKVFDEDQIEDFVNQIEDEVRHHEGRTLQ</sequence>
<proteinExistence type="predicted"/>
<dbReference type="OrthoDB" id="8199584at2"/>
<dbReference type="InterPro" id="IPR021398">
    <property type="entry name" value="DUF3037"/>
</dbReference>
<name>A0A2A2GF93_9RHOB</name>
<evidence type="ECO:0000313" key="2">
    <source>
        <dbReference type="Proteomes" id="UP000218023"/>
    </source>
</evidence>
<organism evidence="1 2">
    <name type="scientific">Paracoccus salipaludis</name>
    <dbReference type="NCBI Taxonomy" id="2032623"/>
    <lineage>
        <taxon>Bacteria</taxon>
        <taxon>Pseudomonadati</taxon>
        <taxon>Pseudomonadota</taxon>
        <taxon>Alphaproteobacteria</taxon>
        <taxon>Rhodobacterales</taxon>
        <taxon>Paracoccaceae</taxon>
        <taxon>Paracoccus</taxon>
    </lineage>
</organism>
<protein>
    <recommendedName>
        <fullName evidence="3">DUF3037 domain-containing protein</fullName>
    </recommendedName>
</protein>